<keyword evidence="5" id="KW-1185">Reference proteome</keyword>
<sequence length="210" mass="22182">MPACRSVLGLWLDHGDVERANTGCVPEGWMSVPQGPSPNGGRQAFPPGDSGGSWETDPYRSGAGVRPTRNTWVPAPAPTGPPPGDGAPYSTSAHPPAAGAAGGRGRRLWPWGLGLAVTLVGVLAVLFLGFVSPGWFYRDVFDADSVGTGVRQVLRDSYGVEGVDSVSCPPSQPVRPGHSFTCRVMVGDENQYVRVVVRDERGTYAVQRPD</sequence>
<accession>A0A2T0H1R6</accession>
<keyword evidence="2" id="KW-0472">Membrane</keyword>
<organism evidence="4 5">
    <name type="scientific">Actinopolyspora mortivallis</name>
    <dbReference type="NCBI Taxonomy" id="33906"/>
    <lineage>
        <taxon>Bacteria</taxon>
        <taxon>Bacillati</taxon>
        <taxon>Actinomycetota</taxon>
        <taxon>Actinomycetes</taxon>
        <taxon>Actinopolysporales</taxon>
        <taxon>Actinopolysporaceae</taxon>
        <taxon>Actinopolyspora</taxon>
    </lineage>
</organism>
<dbReference type="EMBL" id="PVSR01000001">
    <property type="protein sequence ID" value="PRW65314.1"/>
    <property type="molecule type" value="Genomic_DNA"/>
</dbReference>
<reference evidence="4 5" key="1">
    <citation type="submission" date="2018-03" db="EMBL/GenBank/DDBJ databases">
        <title>Actinopolyspora mortivallis from Sahara, screening for active biomolecules.</title>
        <authorList>
            <person name="Selama O."/>
            <person name="Wellington E.M.H."/>
            <person name="Hacene H."/>
        </authorList>
    </citation>
    <scope>NUCLEOTIDE SEQUENCE [LARGE SCALE GENOMIC DNA]</scope>
    <source>
        <strain evidence="4 5">M5A</strain>
    </source>
</reference>
<proteinExistence type="predicted"/>
<keyword evidence="2" id="KW-0812">Transmembrane</keyword>
<evidence type="ECO:0000256" key="2">
    <source>
        <dbReference type="SAM" id="Phobius"/>
    </source>
</evidence>
<protein>
    <recommendedName>
        <fullName evidence="3">DUF4333 domain-containing protein</fullName>
    </recommendedName>
</protein>
<keyword evidence="2" id="KW-1133">Transmembrane helix</keyword>
<dbReference type="InParanoid" id="A0A2T0H1R6"/>
<feature type="region of interest" description="Disordered" evidence="1">
    <location>
        <begin position="32"/>
        <end position="101"/>
    </location>
</feature>
<comment type="caution">
    <text evidence="4">The sequence shown here is derived from an EMBL/GenBank/DDBJ whole genome shotgun (WGS) entry which is preliminary data.</text>
</comment>
<feature type="compositionally biased region" description="Pro residues" evidence="1">
    <location>
        <begin position="75"/>
        <end position="85"/>
    </location>
</feature>
<dbReference type="Proteomes" id="UP000239352">
    <property type="component" value="Unassembled WGS sequence"/>
</dbReference>
<dbReference type="STRING" id="1050202.GCA_000384035_01242"/>
<feature type="domain" description="DUF4333" evidence="3">
    <location>
        <begin position="126"/>
        <end position="202"/>
    </location>
</feature>
<evidence type="ECO:0000313" key="5">
    <source>
        <dbReference type="Proteomes" id="UP000239352"/>
    </source>
</evidence>
<gene>
    <name evidence="4" type="ORF">CEP50_02025</name>
</gene>
<dbReference type="Pfam" id="PF14230">
    <property type="entry name" value="DUF4333"/>
    <property type="match status" value="1"/>
</dbReference>
<feature type="transmembrane region" description="Helical" evidence="2">
    <location>
        <begin position="113"/>
        <end position="136"/>
    </location>
</feature>
<dbReference type="AlphaFoldDB" id="A0A2T0H1R6"/>
<evidence type="ECO:0000313" key="4">
    <source>
        <dbReference type="EMBL" id="PRW65314.1"/>
    </source>
</evidence>
<evidence type="ECO:0000259" key="3">
    <source>
        <dbReference type="Pfam" id="PF14230"/>
    </source>
</evidence>
<name>A0A2T0H1R6_ACTMO</name>
<evidence type="ECO:0000256" key="1">
    <source>
        <dbReference type="SAM" id="MobiDB-lite"/>
    </source>
</evidence>
<dbReference type="InterPro" id="IPR025637">
    <property type="entry name" value="DUF4333"/>
</dbReference>